<gene>
    <name evidence="8" type="ORF">B0A50_05535</name>
</gene>
<dbReference type="InterPro" id="IPR012677">
    <property type="entry name" value="Nucleotide-bd_a/b_plait_sf"/>
</dbReference>
<feature type="compositionally biased region" description="Polar residues" evidence="5">
    <location>
        <begin position="365"/>
        <end position="382"/>
    </location>
</feature>
<feature type="region of interest" description="Disordered" evidence="5">
    <location>
        <begin position="1"/>
        <end position="107"/>
    </location>
</feature>
<dbReference type="InterPro" id="IPR000467">
    <property type="entry name" value="G_patch_dom"/>
</dbReference>
<dbReference type="GO" id="GO:0000398">
    <property type="term" value="P:mRNA splicing, via spliceosome"/>
    <property type="evidence" value="ECO:0007669"/>
    <property type="project" value="TreeGrafter"/>
</dbReference>
<feature type="region of interest" description="Disordered" evidence="5">
    <location>
        <begin position="119"/>
        <end position="167"/>
    </location>
</feature>
<feature type="compositionally biased region" description="Basic and acidic residues" evidence="5">
    <location>
        <begin position="12"/>
        <end position="53"/>
    </location>
</feature>
<dbReference type="GO" id="GO:0005634">
    <property type="term" value="C:nucleus"/>
    <property type="evidence" value="ECO:0007669"/>
    <property type="project" value="UniProtKB-SubCell"/>
</dbReference>
<feature type="compositionally biased region" description="Pro residues" evidence="5">
    <location>
        <begin position="144"/>
        <end position="160"/>
    </location>
</feature>
<dbReference type="PROSITE" id="PS50174">
    <property type="entry name" value="G_PATCH"/>
    <property type="match status" value="1"/>
</dbReference>
<evidence type="ECO:0000256" key="5">
    <source>
        <dbReference type="SAM" id="MobiDB-lite"/>
    </source>
</evidence>
<evidence type="ECO:0000259" key="6">
    <source>
        <dbReference type="PROSITE" id="PS50102"/>
    </source>
</evidence>
<feature type="domain" description="RRM" evidence="6">
    <location>
        <begin position="173"/>
        <end position="267"/>
    </location>
</feature>
<feature type="compositionally biased region" description="Basic and acidic residues" evidence="5">
    <location>
        <begin position="98"/>
        <end position="107"/>
    </location>
</feature>
<proteinExistence type="predicted"/>
<feature type="compositionally biased region" description="Low complexity" evidence="5">
    <location>
        <begin position="523"/>
        <end position="538"/>
    </location>
</feature>
<feature type="region of interest" description="Disordered" evidence="5">
    <location>
        <begin position="490"/>
        <end position="542"/>
    </location>
</feature>
<keyword evidence="2 4" id="KW-0694">RNA-binding</keyword>
<dbReference type="Gene3D" id="3.30.70.330">
    <property type="match status" value="1"/>
</dbReference>
<comment type="caution">
    <text evidence="8">The sequence shown here is derived from an EMBL/GenBank/DDBJ whole genome shotgun (WGS) entry which is preliminary data.</text>
</comment>
<dbReference type="Proteomes" id="UP000308549">
    <property type="component" value="Unassembled WGS sequence"/>
</dbReference>
<organism evidence="8 9">
    <name type="scientific">Salinomyces thailandicus</name>
    <dbReference type="NCBI Taxonomy" id="706561"/>
    <lineage>
        <taxon>Eukaryota</taxon>
        <taxon>Fungi</taxon>
        <taxon>Dikarya</taxon>
        <taxon>Ascomycota</taxon>
        <taxon>Pezizomycotina</taxon>
        <taxon>Dothideomycetes</taxon>
        <taxon>Dothideomycetidae</taxon>
        <taxon>Mycosphaerellales</taxon>
        <taxon>Teratosphaeriaceae</taxon>
        <taxon>Salinomyces</taxon>
    </lineage>
</organism>
<dbReference type="SMART" id="SM00360">
    <property type="entry name" value="RRM"/>
    <property type="match status" value="1"/>
</dbReference>
<dbReference type="SUPFAM" id="SSF54928">
    <property type="entry name" value="RNA-binding domain, RBD"/>
    <property type="match status" value="1"/>
</dbReference>
<dbReference type="EMBL" id="NAJL01000031">
    <property type="protein sequence ID" value="TKA26023.1"/>
    <property type="molecule type" value="Genomic_DNA"/>
</dbReference>
<feature type="compositionally biased region" description="Basic and acidic residues" evidence="5">
    <location>
        <begin position="498"/>
        <end position="511"/>
    </location>
</feature>
<feature type="region of interest" description="Disordered" evidence="5">
    <location>
        <begin position="346"/>
        <end position="401"/>
    </location>
</feature>
<dbReference type="Pfam" id="PF01585">
    <property type="entry name" value="G-patch"/>
    <property type="match status" value="1"/>
</dbReference>
<sequence length="620" mass="69263">MGDTHGNSARRLPPDAIRRGGRFENQDRVQRAQDRYSPRRDFWSGNFRDDRRQHTSTSDLPPDLDVSEDLGIKIKGQAVKQDSHHDWNGSDYHSGNQDYRRDSYHRDSYRRDSYRRDFHLNTRFDDSPPPRKRPHRDPSYYDQGPPPLCMEPAPVEPPPANGEQDAKNPTEWHYLLVRNLKKSTTEVVFSKGLEKLNKTQHSNDGSTPGGLRRVLIIRDKISNKSMGFGFAEYHDVADAKAALRVAKELAEKLTISSNAIDVSFPNRAVFYPADLGKAKTKEKYVILSRRGGDDPHYYRHQYRDERYYATELIVNEQPPSTEAPKVEAVENSLVSAKRPQYMAEDPGFIDSEQNTGGPNKKRKTTSSLTSRIATPPWQQTRDMQSRLESEEAAQSQPASAVVGAISAPPQPVVSDQQTFIVDSSEKKCCFLCKCEFSEKGTPQRHLKGSSMHAQKLKDDNAKAEGYQRLKKAGFGVDATIKLLLSPVCSDPPPSAAERSYRDRAAERRQSEKISVPLEASKRAALSSTAPLTSSPEPADSFGKRNLKAQGWIEGEGLGKVPGVKAPIEAVFYAAGVGLGHEGGKKGNAAEEAARMTRDEPGEYQRKGLEMARQRLSEAND</sequence>
<dbReference type="PROSITE" id="PS50102">
    <property type="entry name" value="RRM"/>
    <property type="match status" value="1"/>
</dbReference>
<evidence type="ECO:0000256" key="3">
    <source>
        <dbReference type="ARBA" id="ARBA00023242"/>
    </source>
</evidence>
<evidence type="ECO:0000313" key="8">
    <source>
        <dbReference type="EMBL" id="TKA26023.1"/>
    </source>
</evidence>
<feature type="region of interest" description="Disordered" evidence="5">
    <location>
        <begin position="581"/>
        <end position="620"/>
    </location>
</feature>
<dbReference type="Pfam" id="PF00076">
    <property type="entry name" value="RRM_1"/>
    <property type="match status" value="1"/>
</dbReference>
<evidence type="ECO:0000256" key="1">
    <source>
        <dbReference type="ARBA" id="ARBA00004123"/>
    </source>
</evidence>
<dbReference type="AlphaFoldDB" id="A0A4U0TUK8"/>
<protein>
    <recommendedName>
        <fullName evidence="10">G-patch domain-containing protein</fullName>
    </recommendedName>
</protein>
<feature type="compositionally biased region" description="Basic and acidic residues" evidence="5">
    <location>
        <begin position="119"/>
        <end position="129"/>
    </location>
</feature>
<accession>A0A4U0TUK8</accession>
<dbReference type="PANTHER" id="PTHR13948:SF3">
    <property type="entry name" value="FI21118P1"/>
    <property type="match status" value="1"/>
</dbReference>
<feature type="domain" description="G-patch" evidence="7">
    <location>
        <begin position="538"/>
        <end position="583"/>
    </location>
</feature>
<dbReference type="InterPro" id="IPR035979">
    <property type="entry name" value="RBD_domain_sf"/>
</dbReference>
<dbReference type="OrthoDB" id="29221at2759"/>
<name>A0A4U0TUK8_9PEZI</name>
<reference evidence="8 9" key="1">
    <citation type="submission" date="2017-03" db="EMBL/GenBank/DDBJ databases">
        <title>Genomes of endolithic fungi from Antarctica.</title>
        <authorList>
            <person name="Coleine C."/>
            <person name="Masonjones S."/>
            <person name="Stajich J.E."/>
        </authorList>
    </citation>
    <scope>NUCLEOTIDE SEQUENCE [LARGE SCALE GENOMIC DNA]</scope>
    <source>
        <strain evidence="8 9">CCFEE 6315</strain>
    </source>
</reference>
<evidence type="ECO:0000259" key="7">
    <source>
        <dbReference type="PROSITE" id="PS50174"/>
    </source>
</evidence>
<evidence type="ECO:0000256" key="2">
    <source>
        <dbReference type="ARBA" id="ARBA00022884"/>
    </source>
</evidence>
<dbReference type="InterPro" id="IPR000504">
    <property type="entry name" value="RRM_dom"/>
</dbReference>
<keyword evidence="3" id="KW-0539">Nucleus</keyword>
<evidence type="ECO:0000256" key="4">
    <source>
        <dbReference type="PROSITE-ProRule" id="PRU00176"/>
    </source>
</evidence>
<dbReference type="PANTHER" id="PTHR13948">
    <property type="entry name" value="RNA-BINDING PROTEIN"/>
    <property type="match status" value="1"/>
</dbReference>
<comment type="subcellular location">
    <subcellularLocation>
        <location evidence="1">Nucleus</location>
    </subcellularLocation>
</comment>
<evidence type="ECO:0000313" key="9">
    <source>
        <dbReference type="Proteomes" id="UP000308549"/>
    </source>
</evidence>
<evidence type="ECO:0008006" key="10">
    <source>
        <dbReference type="Google" id="ProtNLM"/>
    </source>
</evidence>
<dbReference type="GO" id="GO:0003723">
    <property type="term" value="F:RNA binding"/>
    <property type="evidence" value="ECO:0007669"/>
    <property type="project" value="UniProtKB-UniRule"/>
</dbReference>
<keyword evidence="9" id="KW-1185">Reference proteome</keyword>